<accession>A0A936ZSZ6</accession>
<dbReference type="PANTHER" id="PTHR45953">
    <property type="entry name" value="IDURONATE 2-SULFATASE"/>
    <property type="match status" value="1"/>
</dbReference>
<proteinExistence type="predicted"/>
<evidence type="ECO:0000313" key="5">
    <source>
        <dbReference type="Proteomes" id="UP000613011"/>
    </source>
</evidence>
<sequence>MQTADIRQPGSRNVLFIMCDQLRPDYLSCYGGVLQTPNIDRIAARGLRFDRAFVTSGVCGPSRTSFYTGRYPISHRVTWNRVPLPLDELTLGDYLAEAGRPLHLLGKTHFVPDAARLRRLRPDPEQRRLLDEGGFTPVERYDGHFEPAADSPYRRYLIDQGYKGPTPWTDYVIGSTGADGQFASGWYMRNAPLAARVAAADSETAYLTSRAIGFIEQQGDTPWALHLSYIKPHWPYKAPAPYHTLYGAADAPRPVRADHERVDPHPVFGAYQRLEESECFAQDHVVDAIRPVYMGLVKQIDDELGRLLDRLEQLGRLDDTLIVFTSDHGDLAGDHWLGEKEYFFEPVMRIPLIVSDPSAAARASRGTASEAMVECIDVVPTVLDFLGLPSQEHRVEGRSLLPLLRGGQPGEWRSQVFGHLDYAYREARTFLGRGPQECNGFMVRGERYKYIWWEGYRSQLFDLQEDPQELHDLGTDPGLEPVRRAMREDLLRWLASSRRRTTESSQQVLERTHAHERMMGILIGRW</sequence>
<evidence type="ECO:0000256" key="2">
    <source>
        <dbReference type="ARBA" id="ARBA00022801"/>
    </source>
</evidence>
<dbReference type="AlphaFoldDB" id="A0A936ZSZ6"/>
<dbReference type="Pfam" id="PF00884">
    <property type="entry name" value="Sulfatase"/>
    <property type="match status" value="1"/>
</dbReference>
<keyword evidence="5" id="KW-1185">Reference proteome</keyword>
<keyword evidence="1" id="KW-0479">Metal-binding</keyword>
<feature type="domain" description="Sulfatase N-terminal" evidence="3">
    <location>
        <begin position="12"/>
        <end position="387"/>
    </location>
</feature>
<dbReference type="Gene3D" id="3.40.720.10">
    <property type="entry name" value="Alkaline Phosphatase, subunit A"/>
    <property type="match status" value="1"/>
</dbReference>
<comment type="caution">
    <text evidence="4">The sequence shown here is derived from an EMBL/GenBank/DDBJ whole genome shotgun (WGS) entry which is preliminary data.</text>
</comment>
<reference evidence="4" key="1">
    <citation type="submission" date="2021-01" db="EMBL/GenBank/DDBJ databases">
        <title>Ramlibacter sp. strain AW1 16S ribosomal RNA gene Genome sequencing and assembly.</title>
        <authorList>
            <person name="Kang M."/>
        </authorList>
    </citation>
    <scope>NUCLEOTIDE SEQUENCE</scope>
    <source>
        <strain evidence="4">AW1</strain>
    </source>
</reference>
<dbReference type="GO" id="GO:0005737">
    <property type="term" value="C:cytoplasm"/>
    <property type="evidence" value="ECO:0007669"/>
    <property type="project" value="TreeGrafter"/>
</dbReference>
<evidence type="ECO:0000256" key="1">
    <source>
        <dbReference type="ARBA" id="ARBA00022723"/>
    </source>
</evidence>
<name>A0A936ZSZ6_9BURK</name>
<dbReference type="GO" id="GO:0046872">
    <property type="term" value="F:metal ion binding"/>
    <property type="evidence" value="ECO:0007669"/>
    <property type="project" value="UniProtKB-KW"/>
</dbReference>
<dbReference type="SUPFAM" id="SSF53649">
    <property type="entry name" value="Alkaline phosphatase-like"/>
    <property type="match status" value="1"/>
</dbReference>
<dbReference type="EMBL" id="JAEQNA010000010">
    <property type="protein sequence ID" value="MBL0422913.1"/>
    <property type="molecule type" value="Genomic_DNA"/>
</dbReference>
<gene>
    <name evidence="4" type="ORF">JI739_21435</name>
</gene>
<keyword evidence="2 4" id="KW-0378">Hydrolase</keyword>
<organism evidence="4 5">
    <name type="scientific">Ramlibacter aurantiacus</name>
    <dbReference type="NCBI Taxonomy" id="2801330"/>
    <lineage>
        <taxon>Bacteria</taxon>
        <taxon>Pseudomonadati</taxon>
        <taxon>Pseudomonadota</taxon>
        <taxon>Betaproteobacteria</taxon>
        <taxon>Burkholderiales</taxon>
        <taxon>Comamonadaceae</taxon>
        <taxon>Ramlibacter</taxon>
    </lineage>
</organism>
<dbReference type="Proteomes" id="UP000613011">
    <property type="component" value="Unassembled WGS sequence"/>
</dbReference>
<protein>
    <submittedName>
        <fullName evidence="4">Sulfatase-like hydrolase/transferase</fullName>
    </submittedName>
</protein>
<evidence type="ECO:0000259" key="3">
    <source>
        <dbReference type="Pfam" id="PF00884"/>
    </source>
</evidence>
<dbReference type="GO" id="GO:0008484">
    <property type="term" value="F:sulfuric ester hydrolase activity"/>
    <property type="evidence" value="ECO:0007669"/>
    <property type="project" value="TreeGrafter"/>
</dbReference>
<dbReference type="InterPro" id="IPR017850">
    <property type="entry name" value="Alkaline_phosphatase_core_sf"/>
</dbReference>
<evidence type="ECO:0000313" key="4">
    <source>
        <dbReference type="EMBL" id="MBL0422913.1"/>
    </source>
</evidence>
<dbReference type="InterPro" id="IPR000917">
    <property type="entry name" value="Sulfatase_N"/>
</dbReference>
<dbReference type="RefSeq" id="WP_201686047.1">
    <property type="nucleotide sequence ID" value="NZ_JAEQNA010000010.1"/>
</dbReference>
<dbReference type="PANTHER" id="PTHR45953:SF1">
    <property type="entry name" value="IDURONATE 2-SULFATASE"/>
    <property type="match status" value="1"/>
</dbReference>